<feature type="region of interest" description="Disordered" evidence="1">
    <location>
        <begin position="1"/>
        <end position="105"/>
    </location>
</feature>
<name>A0A858RC40_9PROT</name>
<reference evidence="2" key="1">
    <citation type="submission" date="2020-04" db="EMBL/GenBank/DDBJ databases">
        <title>A desert anoxygenic phototrophic bacterium fixes CO2 using RubisCO under aerobic conditions.</title>
        <authorList>
            <person name="Tang K."/>
        </authorList>
    </citation>
    <scope>NUCLEOTIDE SEQUENCE [LARGE SCALE GENOMIC DNA]</scope>
    <source>
        <strain evidence="2">MIMtkB3</strain>
    </source>
</reference>
<dbReference type="EMBL" id="CP051775">
    <property type="protein sequence ID" value="QJE74643.1"/>
    <property type="molecule type" value="Genomic_DNA"/>
</dbReference>
<accession>A0A858RC40</accession>
<evidence type="ECO:0000313" key="3">
    <source>
        <dbReference type="Proteomes" id="UP000501891"/>
    </source>
</evidence>
<dbReference type="AlphaFoldDB" id="A0A858RC40"/>
<organism evidence="2 3">
    <name type="scientific">Aerophototrophica crusticola</name>
    <dbReference type="NCBI Taxonomy" id="1709002"/>
    <lineage>
        <taxon>Bacteria</taxon>
        <taxon>Pseudomonadati</taxon>
        <taxon>Pseudomonadota</taxon>
        <taxon>Alphaproteobacteria</taxon>
        <taxon>Rhodospirillales</taxon>
        <taxon>Rhodospirillaceae</taxon>
        <taxon>Aerophototrophica</taxon>
    </lineage>
</organism>
<feature type="compositionally biased region" description="Basic and acidic residues" evidence="1">
    <location>
        <begin position="88"/>
        <end position="105"/>
    </location>
</feature>
<feature type="compositionally biased region" description="Polar residues" evidence="1">
    <location>
        <begin position="43"/>
        <end position="57"/>
    </location>
</feature>
<evidence type="ECO:0000256" key="1">
    <source>
        <dbReference type="SAM" id="MobiDB-lite"/>
    </source>
</evidence>
<protein>
    <submittedName>
        <fullName evidence="2">DUF2934 domain-containing protein</fullName>
    </submittedName>
</protein>
<gene>
    <name evidence="2" type="ORF">HHL28_17655</name>
</gene>
<dbReference type="KEGG" id="acru:HHL28_17655"/>
<sequence>MADPLQDNDRDARIRQKAHQIWEQEGRPEGRDQAHWDMASELVAQQENIGATLQPNPSEGGDDVATRQGPIEPELAHQNLGDVPGIRDQGEERQFPSRDALRDQG</sequence>
<keyword evidence="3" id="KW-1185">Reference proteome</keyword>
<dbReference type="Proteomes" id="UP000501891">
    <property type="component" value="Chromosome"/>
</dbReference>
<proteinExistence type="predicted"/>
<dbReference type="InterPro" id="IPR021327">
    <property type="entry name" value="DUF2934"/>
</dbReference>
<feature type="compositionally biased region" description="Basic and acidic residues" evidence="1">
    <location>
        <begin position="7"/>
        <end position="35"/>
    </location>
</feature>
<dbReference type="Pfam" id="PF11154">
    <property type="entry name" value="DUF2934"/>
    <property type="match status" value="1"/>
</dbReference>
<evidence type="ECO:0000313" key="2">
    <source>
        <dbReference type="EMBL" id="QJE74643.1"/>
    </source>
</evidence>